<dbReference type="GO" id="GO:0010181">
    <property type="term" value="F:FMN binding"/>
    <property type="evidence" value="ECO:0007669"/>
    <property type="project" value="TreeGrafter"/>
</dbReference>
<dbReference type="VEuPathDB" id="CryptoDB:Vbra_21002"/>
<dbReference type="GO" id="GO:0004633">
    <property type="term" value="F:phosphopantothenoylcysteine decarboxylase activity"/>
    <property type="evidence" value="ECO:0007669"/>
    <property type="project" value="TreeGrafter"/>
</dbReference>
<dbReference type="STRING" id="1169540.A0A0G4EWZ7"/>
<evidence type="ECO:0000259" key="3">
    <source>
        <dbReference type="Pfam" id="PF02441"/>
    </source>
</evidence>
<dbReference type="Proteomes" id="UP000041254">
    <property type="component" value="Unassembled WGS sequence"/>
</dbReference>
<gene>
    <name evidence="4" type="ORF">Vbra_21002</name>
</gene>
<dbReference type="InterPro" id="IPR003382">
    <property type="entry name" value="Flavoprotein"/>
</dbReference>
<name>A0A0G4EWZ7_VITBC</name>
<evidence type="ECO:0000313" key="5">
    <source>
        <dbReference type="Proteomes" id="UP000041254"/>
    </source>
</evidence>
<dbReference type="InterPro" id="IPR036551">
    <property type="entry name" value="Flavin_trans-like"/>
</dbReference>
<organism evidence="4 5">
    <name type="scientific">Vitrella brassicaformis (strain CCMP3155)</name>
    <dbReference type="NCBI Taxonomy" id="1169540"/>
    <lineage>
        <taxon>Eukaryota</taxon>
        <taxon>Sar</taxon>
        <taxon>Alveolata</taxon>
        <taxon>Colpodellida</taxon>
        <taxon>Vitrellaceae</taxon>
        <taxon>Vitrella</taxon>
    </lineage>
</organism>
<dbReference type="PANTHER" id="PTHR14359">
    <property type="entry name" value="HOMO-OLIGOMERIC FLAVIN CONTAINING CYS DECARBOXYLASE FAMILY"/>
    <property type="match status" value="1"/>
</dbReference>
<dbReference type="SUPFAM" id="SSF52507">
    <property type="entry name" value="Homo-oligomeric flavin-containing Cys decarboxylases, HFCD"/>
    <property type="match status" value="1"/>
</dbReference>
<dbReference type="GO" id="GO:0071513">
    <property type="term" value="C:phosphopantothenoylcysteine decarboxylase complex"/>
    <property type="evidence" value="ECO:0007669"/>
    <property type="project" value="TreeGrafter"/>
</dbReference>
<dbReference type="PhylomeDB" id="A0A0G4EWZ7"/>
<evidence type="ECO:0000313" key="4">
    <source>
        <dbReference type="EMBL" id="CEM02977.1"/>
    </source>
</evidence>
<dbReference type="FunCoup" id="A0A0G4EWZ7">
    <property type="interactions" value="214"/>
</dbReference>
<feature type="domain" description="Flavoprotein" evidence="3">
    <location>
        <begin position="13"/>
        <end position="193"/>
    </location>
</feature>
<dbReference type="OMA" id="KGLACGD"/>
<evidence type="ECO:0000256" key="2">
    <source>
        <dbReference type="ARBA" id="ARBA00038350"/>
    </source>
</evidence>
<protein>
    <recommendedName>
        <fullName evidence="3">Flavoprotein domain-containing protein</fullName>
    </recommendedName>
</protein>
<dbReference type="GO" id="GO:0015937">
    <property type="term" value="P:coenzyme A biosynthetic process"/>
    <property type="evidence" value="ECO:0007669"/>
    <property type="project" value="UniProtKB-KW"/>
</dbReference>
<evidence type="ECO:0000256" key="1">
    <source>
        <dbReference type="ARBA" id="ARBA00022993"/>
    </source>
</evidence>
<sequence>MSEAGAAEGRPHHVLLAVTGSVATIKLKEVIDQLHLQAKGKLPRGIEVRTVASRCALHFVKDEWRDSSFMTDADEWSSWSAKGDPVLHIELRRWADVFVIAPLSANTLAKLANGLCDNLITCVARAWDPKRPFLVFPAMNTLMWEHPFTERHITHLRDLGVQVIPPVSKALACGDVGTGALPPPEDVAARVISCLPLQESRATPD</sequence>
<dbReference type="Pfam" id="PF02441">
    <property type="entry name" value="Flavoprotein"/>
    <property type="match status" value="1"/>
</dbReference>
<dbReference type="PANTHER" id="PTHR14359:SF6">
    <property type="entry name" value="PHOSPHOPANTOTHENOYLCYSTEINE DECARBOXYLASE"/>
    <property type="match status" value="1"/>
</dbReference>
<keyword evidence="1" id="KW-0173">Coenzyme A biosynthesis</keyword>
<dbReference type="EMBL" id="CDMY01000336">
    <property type="protein sequence ID" value="CEM02977.1"/>
    <property type="molecule type" value="Genomic_DNA"/>
</dbReference>
<dbReference type="Gene3D" id="3.40.50.1950">
    <property type="entry name" value="Flavin prenyltransferase-like"/>
    <property type="match status" value="1"/>
</dbReference>
<dbReference type="InParanoid" id="A0A0G4EWZ7"/>
<dbReference type="AlphaFoldDB" id="A0A0G4EWZ7"/>
<comment type="similarity">
    <text evidence="2">Belongs to the HFCD (homooligomeric flavin containing Cys decarboxylase) superfamily.</text>
</comment>
<reference evidence="4 5" key="1">
    <citation type="submission" date="2014-11" db="EMBL/GenBank/DDBJ databases">
        <authorList>
            <person name="Zhu J."/>
            <person name="Qi W."/>
            <person name="Song R."/>
        </authorList>
    </citation>
    <scope>NUCLEOTIDE SEQUENCE [LARGE SCALE GENOMIC DNA]</scope>
</reference>
<proteinExistence type="inferred from homology"/>
<dbReference type="OrthoDB" id="1532798at2759"/>
<accession>A0A0G4EWZ7</accession>
<keyword evidence="5" id="KW-1185">Reference proteome</keyword>